<evidence type="ECO:0000313" key="2">
    <source>
        <dbReference type="Proteomes" id="UP001454036"/>
    </source>
</evidence>
<dbReference type="EMBL" id="BAABME010000568">
    <property type="protein sequence ID" value="GAA0143844.1"/>
    <property type="molecule type" value="Genomic_DNA"/>
</dbReference>
<keyword evidence="2" id="KW-1185">Reference proteome</keyword>
<proteinExistence type="predicted"/>
<dbReference type="Proteomes" id="UP001454036">
    <property type="component" value="Unassembled WGS sequence"/>
</dbReference>
<organism evidence="1 2">
    <name type="scientific">Lithospermum erythrorhizon</name>
    <name type="common">Purple gromwell</name>
    <name type="synonym">Lithospermum officinale var. erythrorhizon</name>
    <dbReference type="NCBI Taxonomy" id="34254"/>
    <lineage>
        <taxon>Eukaryota</taxon>
        <taxon>Viridiplantae</taxon>
        <taxon>Streptophyta</taxon>
        <taxon>Embryophyta</taxon>
        <taxon>Tracheophyta</taxon>
        <taxon>Spermatophyta</taxon>
        <taxon>Magnoliopsida</taxon>
        <taxon>eudicotyledons</taxon>
        <taxon>Gunneridae</taxon>
        <taxon>Pentapetalae</taxon>
        <taxon>asterids</taxon>
        <taxon>lamiids</taxon>
        <taxon>Boraginales</taxon>
        <taxon>Boraginaceae</taxon>
        <taxon>Boraginoideae</taxon>
        <taxon>Lithospermeae</taxon>
        <taxon>Lithospermum</taxon>
    </lineage>
</organism>
<protein>
    <submittedName>
        <fullName evidence="1">Uncharacterized protein</fullName>
    </submittedName>
</protein>
<name>A0AAV3NWY7_LITER</name>
<dbReference type="AlphaFoldDB" id="A0AAV3NWY7"/>
<comment type="caution">
    <text evidence="1">The sequence shown here is derived from an EMBL/GenBank/DDBJ whole genome shotgun (WGS) entry which is preliminary data.</text>
</comment>
<dbReference type="InterPro" id="IPR043502">
    <property type="entry name" value="DNA/RNA_pol_sf"/>
</dbReference>
<dbReference type="SUPFAM" id="SSF56672">
    <property type="entry name" value="DNA/RNA polymerases"/>
    <property type="match status" value="1"/>
</dbReference>
<sequence>MISERGIEPNPHKIKPFLDMKPPNSYKDIQKLTRCLAALSRLISKSGEQNLPFFKNLRKVSTNKFRWNALE</sequence>
<accession>A0AAV3NWY7</accession>
<evidence type="ECO:0000313" key="1">
    <source>
        <dbReference type="EMBL" id="GAA0143844.1"/>
    </source>
</evidence>
<gene>
    <name evidence="1" type="ORF">LIER_04433</name>
</gene>
<reference evidence="1 2" key="1">
    <citation type="submission" date="2024-01" db="EMBL/GenBank/DDBJ databases">
        <title>The complete chloroplast genome sequence of Lithospermum erythrorhizon: insights into the phylogenetic relationship among Boraginaceae species and the maternal lineages of purple gromwells.</title>
        <authorList>
            <person name="Okada T."/>
            <person name="Watanabe K."/>
        </authorList>
    </citation>
    <scope>NUCLEOTIDE SEQUENCE [LARGE SCALE GENOMIC DNA]</scope>
</reference>